<keyword evidence="2" id="KW-1185">Reference proteome</keyword>
<dbReference type="HOGENOM" id="CLU_3438999_0_0_1"/>
<name>J4ICR3_9APHY</name>
<reference evidence="1 2" key="1">
    <citation type="journal article" date="2012" name="Appl. Environ. Microbiol.">
        <title>Short-read sequencing for genomic analysis of the brown rot fungus Fibroporia radiculosa.</title>
        <authorList>
            <person name="Tang J.D."/>
            <person name="Perkins A.D."/>
            <person name="Sonstegard T.S."/>
            <person name="Schroeder S.G."/>
            <person name="Burgess S.C."/>
            <person name="Diehl S.V."/>
        </authorList>
    </citation>
    <scope>NUCLEOTIDE SEQUENCE [LARGE SCALE GENOMIC DNA]</scope>
    <source>
        <strain evidence="1 2">TFFH 294</strain>
    </source>
</reference>
<protein>
    <submittedName>
        <fullName evidence="1">Uncharacterized protein</fullName>
    </submittedName>
</protein>
<gene>
    <name evidence="1" type="ORF">FIBRA_09167</name>
</gene>
<dbReference type="EMBL" id="HE797538">
    <property type="protein sequence ID" value="CCM06861.1"/>
    <property type="molecule type" value="Genomic_DNA"/>
</dbReference>
<accession>J4ICR3</accession>
<sequence length="9" mass="1128">MRCNVKHIK</sequence>
<organism evidence="1 2">
    <name type="scientific">Fibroporia radiculosa</name>
    <dbReference type="NCBI Taxonomy" id="599839"/>
    <lineage>
        <taxon>Eukaryota</taxon>
        <taxon>Fungi</taxon>
        <taxon>Dikarya</taxon>
        <taxon>Basidiomycota</taxon>
        <taxon>Agaricomycotina</taxon>
        <taxon>Agaricomycetes</taxon>
        <taxon>Polyporales</taxon>
        <taxon>Fibroporiaceae</taxon>
        <taxon>Fibroporia</taxon>
    </lineage>
</organism>
<proteinExistence type="predicted"/>
<evidence type="ECO:0000313" key="2">
    <source>
        <dbReference type="Proteomes" id="UP000006352"/>
    </source>
</evidence>
<dbReference type="InParanoid" id="J4ICR3"/>
<evidence type="ECO:0000313" key="1">
    <source>
        <dbReference type="EMBL" id="CCM06861.1"/>
    </source>
</evidence>
<dbReference type="Proteomes" id="UP000006352">
    <property type="component" value="Unassembled WGS sequence"/>
</dbReference>